<dbReference type="OrthoDB" id="5376804at2759"/>
<protein>
    <submittedName>
        <fullName evidence="2">Uncharacterized protein</fullName>
    </submittedName>
</protein>
<reference evidence="2" key="1">
    <citation type="submission" date="2022-11" db="EMBL/GenBank/DDBJ databases">
        <authorList>
            <person name="Petersen C."/>
        </authorList>
    </citation>
    <scope>NUCLEOTIDE SEQUENCE</scope>
    <source>
        <strain evidence="2">IBT 30761</strain>
    </source>
</reference>
<dbReference type="GeneID" id="81352089"/>
<keyword evidence="1" id="KW-0472">Membrane</keyword>
<feature type="transmembrane region" description="Helical" evidence="1">
    <location>
        <begin position="54"/>
        <end position="76"/>
    </location>
</feature>
<name>A0A9W9KP04_9EURO</name>
<feature type="transmembrane region" description="Helical" evidence="1">
    <location>
        <begin position="148"/>
        <end position="174"/>
    </location>
</feature>
<feature type="transmembrane region" description="Helical" evidence="1">
    <location>
        <begin position="88"/>
        <end position="111"/>
    </location>
</feature>
<keyword evidence="3" id="KW-1185">Reference proteome</keyword>
<gene>
    <name evidence="2" type="ORF">N7532_000606</name>
</gene>
<evidence type="ECO:0000313" key="3">
    <source>
        <dbReference type="Proteomes" id="UP001149074"/>
    </source>
</evidence>
<proteinExistence type="predicted"/>
<evidence type="ECO:0000313" key="2">
    <source>
        <dbReference type="EMBL" id="KAJ5112561.1"/>
    </source>
</evidence>
<reference evidence="2" key="2">
    <citation type="journal article" date="2023" name="IMA Fungus">
        <title>Comparative genomic study of the Penicillium genus elucidates a diverse pangenome and 15 lateral gene transfer events.</title>
        <authorList>
            <person name="Petersen C."/>
            <person name="Sorensen T."/>
            <person name="Nielsen M.R."/>
            <person name="Sondergaard T.E."/>
            <person name="Sorensen J.L."/>
            <person name="Fitzpatrick D.A."/>
            <person name="Frisvad J.C."/>
            <person name="Nielsen K.L."/>
        </authorList>
    </citation>
    <scope>NUCLEOTIDE SEQUENCE</scope>
    <source>
        <strain evidence="2">IBT 30761</strain>
    </source>
</reference>
<dbReference type="EMBL" id="JAPQKI010000001">
    <property type="protein sequence ID" value="KAJ5112561.1"/>
    <property type="molecule type" value="Genomic_DNA"/>
</dbReference>
<dbReference type="AlphaFoldDB" id="A0A9W9KP04"/>
<dbReference type="Proteomes" id="UP001149074">
    <property type="component" value="Unassembled WGS sequence"/>
</dbReference>
<keyword evidence="1" id="KW-1133">Transmembrane helix</keyword>
<comment type="caution">
    <text evidence="2">The sequence shown here is derived from an EMBL/GenBank/DDBJ whole genome shotgun (WGS) entry which is preliminary data.</text>
</comment>
<evidence type="ECO:0000256" key="1">
    <source>
        <dbReference type="SAM" id="Phobius"/>
    </source>
</evidence>
<dbReference type="InterPro" id="IPR021514">
    <property type="entry name" value="DUF3176"/>
</dbReference>
<dbReference type="PANTHER" id="PTHR35394:SF5">
    <property type="entry name" value="DUF3176 DOMAIN-CONTAINING PROTEIN"/>
    <property type="match status" value="1"/>
</dbReference>
<dbReference type="Pfam" id="PF11374">
    <property type="entry name" value="DUF3176"/>
    <property type="match status" value="1"/>
</dbReference>
<keyword evidence="1" id="KW-0812">Transmembrane</keyword>
<sequence>MHGKDEYRLSYVPLEDERGDTGINTQQQSRQRPLSSAEQALLQSQIRGFWGSSWAFEILGCLTSIAFLIAIIVVLFKYDGRPMPDWPYGITLNALVSVLSTVMKATMAFVLTECLAQLKWSWFHSGNKLSDLAILDAASPEVLLAPQLFYFTLCLACDSHLVTFGCLVLVIAAATDPFVQQVMAVKERSIRAPGQASIQVCNSSLYTDYGEGAGPGMNKVPLGTSGAIYSGIFQTQSENSKSVMMNCPTGNCTYPPYQSLGFCSKCANITDLLTESSPSPATECALYFCIDTYQASVREGHFTETRTAVSTASNSSNSWKAAGKNIALTPDFCYSNGTRHTKPYNENQNCIYDVNWLSRISMANSLQPLLKGSASRFVSNRPDFSSDTIEVLYGTYGNFNDINSVFQ</sequence>
<dbReference type="PANTHER" id="PTHR35394">
    <property type="entry name" value="DUF3176 DOMAIN-CONTAINING PROTEIN"/>
    <property type="match status" value="1"/>
</dbReference>
<dbReference type="RefSeq" id="XP_056480334.1">
    <property type="nucleotide sequence ID" value="XM_056613110.1"/>
</dbReference>
<organism evidence="2 3">
    <name type="scientific">Penicillium argentinense</name>
    <dbReference type="NCBI Taxonomy" id="1131581"/>
    <lineage>
        <taxon>Eukaryota</taxon>
        <taxon>Fungi</taxon>
        <taxon>Dikarya</taxon>
        <taxon>Ascomycota</taxon>
        <taxon>Pezizomycotina</taxon>
        <taxon>Eurotiomycetes</taxon>
        <taxon>Eurotiomycetidae</taxon>
        <taxon>Eurotiales</taxon>
        <taxon>Aspergillaceae</taxon>
        <taxon>Penicillium</taxon>
    </lineage>
</organism>
<accession>A0A9W9KP04</accession>